<evidence type="ECO:0000313" key="4">
    <source>
        <dbReference type="Proteomes" id="UP000240357"/>
    </source>
</evidence>
<dbReference type="InterPro" id="IPR028994">
    <property type="entry name" value="Integrin_alpha_N"/>
</dbReference>
<dbReference type="PANTHER" id="PTHR16026">
    <property type="entry name" value="CARTILAGE ACIDIC PROTEIN 1"/>
    <property type="match status" value="1"/>
</dbReference>
<dbReference type="OrthoDB" id="1488345at2"/>
<gene>
    <name evidence="3" type="ORF">AHMF7605_25290</name>
</gene>
<proteinExistence type="predicted"/>
<dbReference type="AlphaFoldDB" id="A0A2T2YPM3"/>
<organism evidence="3 4">
    <name type="scientific">Adhaeribacter arboris</name>
    <dbReference type="NCBI Taxonomy" id="2072846"/>
    <lineage>
        <taxon>Bacteria</taxon>
        <taxon>Pseudomonadati</taxon>
        <taxon>Bacteroidota</taxon>
        <taxon>Cytophagia</taxon>
        <taxon>Cytophagales</taxon>
        <taxon>Hymenobacteraceae</taxon>
        <taxon>Adhaeribacter</taxon>
    </lineage>
</organism>
<evidence type="ECO:0000313" key="3">
    <source>
        <dbReference type="EMBL" id="PSR57453.1"/>
    </source>
</evidence>
<sequence length="236" mass="25993">MDSLEVTWPDGKYQLLTKVKANQVLAISYQNTTNAKPMAKPNPEPFFKEVAAEHAIAYKHTEEDYIDFKNQPLIPHKLSQYGPGLAVGDVNQDGLDDFFVGGSARKTGTIFYQNKNGKFTGKSISSVPNTEDNTGALFFDADNDQDLDLYVATGGNEHLDPQYYLHRLYKNDGKDNFTLDTQALPQIMASGSVVTAADYDKGGDLDLFVGGRNSPKNTPRRGKVACCKIIKVRSGM</sequence>
<dbReference type="SUPFAM" id="SSF69318">
    <property type="entry name" value="Integrin alpha N-terminal domain"/>
    <property type="match status" value="1"/>
</dbReference>
<reference evidence="3 4" key="1">
    <citation type="submission" date="2018-03" db="EMBL/GenBank/DDBJ databases">
        <title>Adhaeribacter sp. HMF7605 Genome sequencing and assembly.</title>
        <authorList>
            <person name="Kang H."/>
            <person name="Kang J."/>
            <person name="Cha I."/>
            <person name="Kim H."/>
            <person name="Joh K."/>
        </authorList>
    </citation>
    <scope>NUCLEOTIDE SEQUENCE [LARGE SCALE GENOMIC DNA]</scope>
    <source>
        <strain evidence="3 4">HMF7605</strain>
    </source>
</reference>
<dbReference type="InterPro" id="IPR011519">
    <property type="entry name" value="UnbV_ASPIC"/>
</dbReference>
<dbReference type="Gene3D" id="2.130.10.130">
    <property type="entry name" value="Integrin alpha, N-terminal"/>
    <property type="match status" value="1"/>
</dbReference>
<dbReference type="Proteomes" id="UP000240357">
    <property type="component" value="Unassembled WGS sequence"/>
</dbReference>
<dbReference type="EMBL" id="PYFT01000001">
    <property type="protein sequence ID" value="PSR57453.1"/>
    <property type="molecule type" value="Genomic_DNA"/>
</dbReference>
<dbReference type="InterPro" id="IPR013517">
    <property type="entry name" value="FG-GAP"/>
</dbReference>
<feature type="domain" description="ASPIC/UnbV" evidence="2">
    <location>
        <begin position="2"/>
        <end position="25"/>
    </location>
</feature>
<dbReference type="Pfam" id="PF07593">
    <property type="entry name" value="UnbV_ASPIC"/>
    <property type="match status" value="1"/>
</dbReference>
<evidence type="ECO:0000259" key="2">
    <source>
        <dbReference type="Pfam" id="PF07593"/>
    </source>
</evidence>
<keyword evidence="1" id="KW-0732">Signal</keyword>
<comment type="caution">
    <text evidence="3">The sequence shown here is derived from an EMBL/GenBank/DDBJ whole genome shotgun (WGS) entry which is preliminary data.</text>
</comment>
<protein>
    <recommendedName>
        <fullName evidence="2">ASPIC/UnbV domain-containing protein</fullName>
    </recommendedName>
</protein>
<dbReference type="InterPro" id="IPR027039">
    <property type="entry name" value="Crtac1"/>
</dbReference>
<dbReference type="PANTHER" id="PTHR16026:SF0">
    <property type="entry name" value="CARTILAGE ACIDIC PROTEIN 1"/>
    <property type="match status" value="1"/>
</dbReference>
<dbReference type="Pfam" id="PF13517">
    <property type="entry name" value="FG-GAP_3"/>
    <property type="match status" value="1"/>
</dbReference>
<keyword evidence="4" id="KW-1185">Reference proteome</keyword>
<accession>A0A2T2YPM3</accession>
<evidence type="ECO:0000256" key="1">
    <source>
        <dbReference type="ARBA" id="ARBA00022729"/>
    </source>
</evidence>
<name>A0A2T2YPM3_9BACT</name>